<feature type="chain" id="PRO_5009192832" evidence="3">
    <location>
        <begin position="23"/>
        <end position="960"/>
    </location>
</feature>
<dbReference type="SMART" id="SM00089">
    <property type="entry name" value="PKD"/>
    <property type="match status" value="1"/>
</dbReference>
<dbReference type="CDD" id="cd00146">
    <property type="entry name" value="PKD"/>
    <property type="match status" value="1"/>
</dbReference>
<evidence type="ECO:0000256" key="1">
    <source>
        <dbReference type="SAM" id="MobiDB-lite"/>
    </source>
</evidence>
<feature type="region of interest" description="Disordered" evidence="1">
    <location>
        <begin position="741"/>
        <end position="766"/>
    </location>
</feature>
<feature type="signal peptide" evidence="3">
    <location>
        <begin position="1"/>
        <end position="22"/>
    </location>
</feature>
<dbReference type="InterPro" id="IPR000601">
    <property type="entry name" value="PKD_dom"/>
</dbReference>
<dbReference type="InterPro" id="IPR011042">
    <property type="entry name" value="6-blade_b-propeller_TolB-like"/>
</dbReference>
<evidence type="ECO:0000313" key="6">
    <source>
        <dbReference type="Proteomes" id="UP000095751"/>
    </source>
</evidence>
<evidence type="ECO:0000313" key="5">
    <source>
        <dbReference type="EMBL" id="OEU14664.1"/>
    </source>
</evidence>
<dbReference type="PANTHER" id="PTHR19328">
    <property type="entry name" value="HEDGEHOG-INTERACTING PROTEIN"/>
    <property type="match status" value="1"/>
</dbReference>
<dbReference type="PANTHER" id="PTHR19328:SF13">
    <property type="entry name" value="HIPL1 PROTEIN"/>
    <property type="match status" value="1"/>
</dbReference>
<dbReference type="Gene3D" id="2.120.10.30">
    <property type="entry name" value="TolB, C-terminal domain"/>
    <property type="match status" value="1"/>
</dbReference>
<dbReference type="InterPro" id="IPR012938">
    <property type="entry name" value="Glc/Sorbosone_DH"/>
</dbReference>
<keyword evidence="6" id="KW-1185">Reference proteome</keyword>
<keyword evidence="2" id="KW-0472">Membrane</keyword>
<keyword evidence="3" id="KW-0732">Signal</keyword>
<dbReference type="Gene3D" id="2.60.40.10">
    <property type="entry name" value="Immunoglobulins"/>
    <property type="match status" value="1"/>
</dbReference>
<dbReference type="AlphaFoldDB" id="A0A1E7F953"/>
<dbReference type="KEGG" id="fcy:FRACYDRAFT_241216"/>
<feature type="compositionally biased region" description="Acidic residues" evidence="1">
    <location>
        <begin position="741"/>
        <end position="764"/>
    </location>
</feature>
<reference evidence="5 6" key="1">
    <citation type="submission" date="2016-09" db="EMBL/GenBank/DDBJ databases">
        <title>Extensive genetic diversity and differential bi-allelic expression allows diatom success in the polar Southern Ocean.</title>
        <authorList>
            <consortium name="DOE Joint Genome Institute"/>
            <person name="Mock T."/>
            <person name="Otillar R.P."/>
            <person name="Strauss J."/>
            <person name="Dupont C."/>
            <person name="Frickenhaus S."/>
            <person name="Maumus F."/>
            <person name="Mcmullan M."/>
            <person name="Sanges R."/>
            <person name="Schmutz J."/>
            <person name="Toseland A."/>
            <person name="Valas R."/>
            <person name="Veluchamy A."/>
            <person name="Ward B.J."/>
            <person name="Allen A."/>
            <person name="Barry K."/>
            <person name="Falciatore A."/>
            <person name="Ferrante M."/>
            <person name="Fortunato A.E."/>
            <person name="Gloeckner G."/>
            <person name="Gruber A."/>
            <person name="Hipkin R."/>
            <person name="Janech M."/>
            <person name="Kroth P."/>
            <person name="Leese F."/>
            <person name="Lindquist E."/>
            <person name="Lyon B.R."/>
            <person name="Martin J."/>
            <person name="Mayer C."/>
            <person name="Parker M."/>
            <person name="Quesneville H."/>
            <person name="Raymond J."/>
            <person name="Uhlig C."/>
            <person name="Valentin K.U."/>
            <person name="Worden A.Z."/>
            <person name="Armbrust E.V."/>
            <person name="Bowler C."/>
            <person name="Green B."/>
            <person name="Moulton V."/>
            <person name="Van Oosterhout C."/>
            <person name="Grigoriev I."/>
        </authorList>
    </citation>
    <scope>NUCLEOTIDE SEQUENCE [LARGE SCALE GENOMIC DNA]</scope>
    <source>
        <strain evidence="5 6">CCMP1102</strain>
    </source>
</reference>
<keyword evidence="2" id="KW-1133">Transmembrane helix</keyword>
<evidence type="ECO:0000256" key="3">
    <source>
        <dbReference type="SAM" id="SignalP"/>
    </source>
</evidence>
<dbReference type="InterPro" id="IPR022409">
    <property type="entry name" value="PKD/Chitinase_dom"/>
</dbReference>
<evidence type="ECO:0000256" key="2">
    <source>
        <dbReference type="SAM" id="Phobius"/>
    </source>
</evidence>
<dbReference type="InterPro" id="IPR035986">
    <property type="entry name" value="PKD_dom_sf"/>
</dbReference>
<protein>
    <submittedName>
        <fullName evidence="5">Soluble quino protein glucose dehydrogenase</fullName>
    </submittedName>
</protein>
<gene>
    <name evidence="5" type="ORF">FRACYDRAFT_241216</name>
</gene>
<keyword evidence="2" id="KW-0812">Transmembrane</keyword>
<evidence type="ECO:0000259" key="4">
    <source>
        <dbReference type="PROSITE" id="PS50093"/>
    </source>
</evidence>
<accession>A0A1E7F953</accession>
<feature type="transmembrane region" description="Helical" evidence="2">
    <location>
        <begin position="852"/>
        <end position="875"/>
    </location>
</feature>
<name>A0A1E7F953_9STRA</name>
<dbReference type="EMBL" id="KV784360">
    <property type="protein sequence ID" value="OEU14664.1"/>
    <property type="molecule type" value="Genomic_DNA"/>
</dbReference>
<dbReference type="InParanoid" id="A0A1E7F953"/>
<dbReference type="InterPro" id="IPR013783">
    <property type="entry name" value="Ig-like_fold"/>
</dbReference>
<dbReference type="InterPro" id="IPR011041">
    <property type="entry name" value="Quinoprot_gluc/sorb_DH_b-prop"/>
</dbReference>
<sequence>MTSSLSCSFVLLLLILPYLAYSLPPGFVKEIVGNIPAVTGVWSTNPRQNGKPMLILASKTGRIKVLENPDESDQSTTIIDLRFDNKDLCTNGERGIQGITIHPDFEENNLVYIFYPVYVEGCPEKTDDAPWNIVARFRMDPDTLELDMDSKEIIWRGGKSYKNVHNGGAMEFGNDGKLYITTGDSGNQDTVQPLNNVHGSIIRLNEDGTVPDDNPFADQDEYNSYRCADTEGYTPKDAPDDAVCSEVFANGLRNPFRMVMDPNEEDKVKFTISDVGGSYWEELDWGGDDFRGRNYGYPVHEGPCLHGYDYRCQLPGDKNILEPFHWYQHSDLKEGGCVSGAAIVPNNLGWPSEYKFFYADFIFLEIYSMIEDADSHCRSCRPPTSGYRNETFYQVPKVDGIKQGGITDIFFGPYKDTQALYVISRDGTEQVMRIRYTDDVDNTPPVPRIKLKDLDYNYTVGETFEFDGSSSSDADGDDLDYAWDFDDGTTSTNRKPAHVFEEPGKYDVILVVTDTAGLAQQSSMVITIGIPPTVTISSPLEGDEFYVGQILQLKGKAFDHQGNRLDDSKLTWEVRKHHADHYHPFLDPTDGNDVMLFPAPEPEDFFASTNSYLQVILKAIDSDGLTTEVDRLIQPWKINVDIESVPPGIEVSVDLYPLQTNNQIVSWKDHKLNVLAKDQPPYHFQSWWDGNTQRERKITLSDTKPTVLAIYCAQDYWICISDEECCSGSCVSMACMSESIDEEPEQVDDASDNEPESEQDDDESKIDIISGEDHPINEYINDVLEGNENDIKEGFDADEKKNIQEDVEINLEDTGESVEVNSQEISSLNDGMADMMQASAQIEENKHNNENAGLGITGIVLIVMACLIILFVVLLEGCLRKKRKRKKTPATILRGYVDEIPETGDFHSNHGDEENLPSDIPDTNINVAATNTTAVKLDSSLGSDQDVLNDTYETSSSSSF</sequence>
<organism evidence="5 6">
    <name type="scientific">Fragilariopsis cylindrus CCMP1102</name>
    <dbReference type="NCBI Taxonomy" id="635003"/>
    <lineage>
        <taxon>Eukaryota</taxon>
        <taxon>Sar</taxon>
        <taxon>Stramenopiles</taxon>
        <taxon>Ochrophyta</taxon>
        <taxon>Bacillariophyta</taxon>
        <taxon>Bacillariophyceae</taxon>
        <taxon>Bacillariophycidae</taxon>
        <taxon>Bacillariales</taxon>
        <taxon>Bacillariaceae</taxon>
        <taxon>Fragilariopsis</taxon>
    </lineage>
</organism>
<dbReference type="SUPFAM" id="SSF50952">
    <property type="entry name" value="Soluble quinoprotein glucose dehydrogenase"/>
    <property type="match status" value="1"/>
</dbReference>
<proteinExistence type="predicted"/>
<dbReference type="PROSITE" id="PS50093">
    <property type="entry name" value="PKD"/>
    <property type="match status" value="1"/>
</dbReference>
<dbReference type="SUPFAM" id="SSF49299">
    <property type="entry name" value="PKD domain"/>
    <property type="match status" value="1"/>
</dbReference>
<feature type="domain" description="PKD" evidence="4">
    <location>
        <begin position="471"/>
        <end position="533"/>
    </location>
</feature>
<dbReference type="Proteomes" id="UP000095751">
    <property type="component" value="Unassembled WGS sequence"/>
</dbReference>
<dbReference type="Pfam" id="PF18911">
    <property type="entry name" value="PKD_4"/>
    <property type="match status" value="1"/>
</dbReference>
<dbReference type="Pfam" id="PF07995">
    <property type="entry name" value="GSDH"/>
    <property type="match status" value="1"/>
</dbReference>
<dbReference type="OrthoDB" id="37635at2759"/>